<accession>A0ABN8B2C5</accession>
<protein>
    <submittedName>
        <fullName evidence="1">Uncharacterized protein</fullName>
    </submittedName>
</protein>
<dbReference type="PANTHER" id="PTHR46601">
    <property type="entry name" value="ULP_PROTEASE DOMAIN-CONTAINING PROTEIN"/>
    <property type="match status" value="1"/>
</dbReference>
<keyword evidence="2" id="KW-1185">Reference proteome</keyword>
<sequence>MKLHENKALPWCNLTRFLAVKTCNVYSTKCLMRECEDCKNKNVEYYLPQPNRMVTYHQWQYETTSYEKDGKMKTVRKSAKKEIKIPIRKLVQQLEETMPLVCKHVATITHQYQMIAELKRKLTQNEVLIHIDFSENYYCKYYEEMQTVHFGGARQQVTLHTGVLYLRDNDALRIQTFCFLSDTNRHDTVAVWAHLVPDFEWLKNQKININRIHMLSDSPVNQYKNKFMFHIVYRHINDLFPGTKFFSWNYSEPGHGKGAPDGVGGTLKRIADKAVAEGRDIVNLNALKEILSSRCPSIMLFEVNTANIAEIENFVKHSGNISAFRGTQKIRQFVYNGDVLEFRQLSCFDCVGKCTHYHLGYYSSSNPSIIKKPTKVQTRTKNTKPQGQSSSLNAVISSGYNPAIRSGYKIGDHIIVRWDEQKYPGILISFSEEAALVKCMKRGTKFWKWPAIKDEQLYGKMFCRRSNPRH</sequence>
<proteinExistence type="predicted"/>
<organism evidence="1 2">
    <name type="scientific">Chilo suppressalis</name>
    <name type="common">Asiatic rice borer moth</name>
    <dbReference type="NCBI Taxonomy" id="168631"/>
    <lineage>
        <taxon>Eukaryota</taxon>
        <taxon>Metazoa</taxon>
        <taxon>Ecdysozoa</taxon>
        <taxon>Arthropoda</taxon>
        <taxon>Hexapoda</taxon>
        <taxon>Insecta</taxon>
        <taxon>Pterygota</taxon>
        <taxon>Neoptera</taxon>
        <taxon>Endopterygota</taxon>
        <taxon>Lepidoptera</taxon>
        <taxon>Glossata</taxon>
        <taxon>Ditrysia</taxon>
        <taxon>Pyraloidea</taxon>
        <taxon>Crambidae</taxon>
        <taxon>Crambinae</taxon>
        <taxon>Chilo</taxon>
    </lineage>
</organism>
<dbReference type="EMBL" id="OU963915">
    <property type="protein sequence ID" value="CAH0403160.1"/>
    <property type="molecule type" value="Genomic_DNA"/>
</dbReference>
<dbReference type="Proteomes" id="UP001153292">
    <property type="component" value="Chromosome 22"/>
</dbReference>
<evidence type="ECO:0000313" key="1">
    <source>
        <dbReference type="EMBL" id="CAH0403160.1"/>
    </source>
</evidence>
<evidence type="ECO:0000313" key="2">
    <source>
        <dbReference type="Proteomes" id="UP001153292"/>
    </source>
</evidence>
<reference evidence="1" key="1">
    <citation type="submission" date="2021-12" db="EMBL/GenBank/DDBJ databases">
        <authorList>
            <person name="King R."/>
        </authorList>
    </citation>
    <scope>NUCLEOTIDE SEQUENCE</scope>
</reference>
<gene>
    <name evidence="1" type="ORF">CHILSU_LOCUS6422</name>
</gene>
<dbReference type="PANTHER" id="PTHR46601:SF2">
    <property type="entry name" value="UBIQUITIN-LIKE PROTEASE FAMILY PROFILE DOMAIN-CONTAINING PROTEIN"/>
    <property type="match status" value="1"/>
</dbReference>
<name>A0ABN8B2C5_CHISP</name>